<evidence type="ECO:0000313" key="2">
    <source>
        <dbReference type="EMBL" id="RWS12707.1"/>
    </source>
</evidence>
<dbReference type="OrthoDB" id="6236007at2759"/>
<gene>
    <name evidence="2" type="ORF">B4U79_17992</name>
</gene>
<protein>
    <submittedName>
        <fullName evidence="2">Uncharacterized protein</fullName>
    </submittedName>
</protein>
<dbReference type="SUPFAM" id="SSF57567">
    <property type="entry name" value="Serine protease inhibitors"/>
    <property type="match status" value="1"/>
</dbReference>
<accession>A0A443RBS2</accession>
<proteinExistence type="predicted"/>
<organism evidence="2 3">
    <name type="scientific">Dinothrombium tinctorium</name>
    <dbReference type="NCBI Taxonomy" id="1965070"/>
    <lineage>
        <taxon>Eukaryota</taxon>
        <taxon>Metazoa</taxon>
        <taxon>Ecdysozoa</taxon>
        <taxon>Arthropoda</taxon>
        <taxon>Chelicerata</taxon>
        <taxon>Arachnida</taxon>
        <taxon>Acari</taxon>
        <taxon>Acariformes</taxon>
        <taxon>Trombidiformes</taxon>
        <taxon>Prostigmata</taxon>
        <taxon>Anystina</taxon>
        <taxon>Parasitengona</taxon>
        <taxon>Trombidioidea</taxon>
        <taxon>Trombidiidae</taxon>
        <taxon>Dinothrombium</taxon>
    </lineage>
</organism>
<reference evidence="2 3" key="1">
    <citation type="journal article" date="2018" name="Gigascience">
        <title>Genomes of trombidid mites reveal novel predicted allergens and laterally-transferred genes associated with secondary metabolism.</title>
        <authorList>
            <person name="Dong X."/>
            <person name="Chaisiri K."/>
            <person name="Xia D."/>
            <person name="Armstrong S.D."/>
            <person name="Fang Y."/>
            <person name="Donnelly M.J."/>
            <person name="Kadowaki T."/>
            <person name="McGarry J.W."/>
            <person name="Darby A.C."/>
            <person name="Makepeace B.L."/>
        </authorList>
    </citation>
    <scope>NUCLEOTIDE SEQUENCE [LARGE SCALE GENOMIC DNA]</scope>
    <source>
        <strain evidence="2">UoL-WK</strain>
    </source>
</reference>
<keyword evidence="3" id="KW-1185">Reference proteome</keyword>
<comment type="caution">
    <text evidence="2">The sequence shown here is derived from an EMBL/GenBank/DDBJ whole genome shotgun (WGS) entry which is preliminary data.</text>
</comment>
<dbReference type="AlphaFoldDB" id="A0A443RBS2"/>
<feature type="signal peptide" evidence="1">
    <location>
        <begin position="1"/>
        <end position="20"/>
    </location>
</feature>
<dbReference type="CDD" id="cd19941">
    <property type="entry name" value="TIL"/>
    <property type="match status" value="1"/>
</dbReference>
<name>A0A443RBS2_9ACAR</name>
<dbReference type="InterPro" id="IPR036084">
    <property type="entry name" value="Ser_inhib-like_sf"/>
</dbReference>
<dbReference type="Proteomes" id="UP000285301">
    <property type="component" value="Unassembled WGS sequence"/>
</dbReference>
<sequence>MKLCFILAIVFTFYIVTVFGDHHHHGSHSTQPPIQCTRSNEVYGTGSPCAACPWVKNPNRACPRNAIIGCICKPGYVRRTESHDSECILRENC</sequence>
<evidence type="ECO:0000313" key="3">
    <source>
        <dbReference type="Proteomes" id="UP000285301"/>
    </source>
</evidence>
<evidence type="ECO:0000256" key="1">
    <source>
        <dbReference type="SAM" id="SignalP"/>
    </source>
</evidence>
<keyword evidence="1" id="KW-0732">Signal</keyword>
<dbReference type="EMBL" id="NCKU01001223">
    <property type="protein sequence ID" value="RWS12707.1"/>
    <property type="molecule type" value="Genomic_DNA"/>
</dbReference>
<feature type="chain" id="PRO_5019168682" evidence="1">
    <location>
        <begin position="21"/>
        <end position="93"/>
    </location>
</feature>
<dbReference type="Gene3D" id="2.10.25.10">
    <property type="entry name" value="Laminin"/>
    <property type="match status" value="1"/>
</dbReference>